<accession>A0A1G7VSC5</accession>
<dbReference type="InterPro" id="IPR029063">
    <property type="entry name" value="SAM-dependent_MTases_sf"/>
</dbReference>
<dbReference type="GO" id="GO:0032259">
    <property type="term" value="P:methylation"/>
    <property type="evidence" value="ECO:0007669"/>
    <property type="project" value="UniProtKB-KW"/>
</dbReference>
<name>A0A1G7VSC5_CHIFI</name>
<dbReference type="Proteomes" id="UP000199045">
    <property type="component" value="Unassembled WGS sequence"/>
</dbReference>
<evidence type="ECO:0000259" key="1">
    <source>
        <dbReference type="Pfam" id="PF05050"/>
    </source>
</evidence>
<dbReference type="Pfam" id="PF05050">
    <property type="entry name" value="Methyltransf_21"/>
    <property type="match status" value="1"/>
</dbReference>
<dbReference type="PANTHER" id="PTHR34203:SF15">
    <property type="entry name" value="SLL1173 PROTEIN"/>
    <property type="match status" value="1"/>
</dbReference>
<protein>
    <submittedName>
        <fullName evidence="2">Methyltransferase, FkbM family</fullName>
    </submittedName>
</protein>
<sequence>MGVVQNLFLGLGKKFRSQRKPNQLSFFQEKRLKHLPDNKINSLPYKNGQIWFKRAWEFMHSYEELITNEIYRFKADTDTPYVIDCGANIGLSVLYFKWLYPKAKVLAFEPDGDNLAILQKNVESYDMNDISVRQQAVWTKEGHISFQASGSQASKISLSDTPDTQTVNIPCTRLASFLHQKVDFLKMDIEGAEYEVLKDCKDDLANVQHLFVEYHGDIRESSHLTEILEILNNAGFMYYIQEASDNVPYPLLKHKQFHSFDQQLNIYAHRG</sequence>
<dbReference type="STRING" id="104663.SAMN04488121_105250"/>
<evidence type="ECO:0000313" key="3">
    <source>
        <dbReference type="Proteomes" id="UP000199045"/>
    </source>
</evidence>
<organism evidence="2 3">
    <name type="scientific">Chitinophaga filiformis</name>
    <name type="common">Myxococcus filiformis</name>
    <name type="synonym">Flexibacter filiformis</name>
    <dbReference type="NCBI Taxonomy" id="104663"/>
    <lineage>
        <taxon>Bacteria</taxon>
        <taxon>Pseudomonadati</taxon>
        <taxon>Bacteroidota</taxon>
        <taxon>Chitinophagia</taxon>
        <taxon>Chitinophagales</taxon>
        <taxon>Chitinophagaceae</taxon>
        <taxon>Chitinophaga</taxon>
    </lineage>
</organism>
<dbReference type="InterPro" id="IPR006342">
    <property type="entry name" value="FkbM_mtfrase"/>
</dbReference>
<dbReference type="EMBL" id="FNBN01000005">
    <property type="protein sequence ID" value="SDG62607.1"/>
    <property type="molecule type" value="Genomic_DNA"/>
</dbReference>
<feature type="domain" description="Methyltransferase FkbM" evidence="1">
    <location>
        <begin position="84"/>
        <end position="236"/>
    </location>
</feature>
<dbReference type="OrthoDB" id="9785375at2"/>
<dbReference type="InterPro" id="IPR052514">
    <property type="entry name" value="SAM-dependent_MTase"/>
</dbReference>
<proteinExistence type="predicted"/>
<evidence type="ECO:0000313" key="2">
    <source>
        <dbReference type="EMBL" id="SDG62607.1"/>
    </source>
</evidence>
<dbReference type="NCBIfam" id="TIGR01444">
    <property type="entry name" value="fkbM_fam"/>
    <property type="match status" value="1"/>
</dbReference>
<gene>
    <name evidence="2" type="ORF">SAMN04488121_105250</name>
</gene>
<dbReference type="GO" id="GO:0008168">
    <property type="term" value="F:methyltransferase activity"/>
    <property type="evidence" value="ECO:0007669"/>
    <property type="project" value="UniProtKB-KW"/>
</dbReference>
<dbReference type="SUPFAM" id="SSF53335">
    <property type="entry name" value="S-adenosyl-L-methionine-dependent methyltransferases"/>
    <property type="match status" value="1"/>
</dbReference>
<keyword evidence="2" id="KW-0489">Methyltransferase</keyword>
<dbReference type="PANTHER" id="PTHR34203">
    <property type="entry name" value="METHYLTRANSFERASE, FKBM FAMILY PROTEIN"/>
    <property type="match status" value="1"/>
</dbReference>
<keyword evidence="2" id="KW-0808">Transferase</keyword>
<dbReference type="AlphaFoldDB" id="A0A1G7VSC5"/>
<reference evidence="2 3" key="1">
    <citation type="submission" date="2016-10" db="EMBL/GenBank/DDBJ databases">
        <authorList>
            <person name="de Groot N.N."/>
        </authorList>
    </citation>
    <scope>NUCLEOTIDE SEQUENCE [LARGE SCALE GENOMIC DNA]</scope>
    <source>
        <strain evidence="2 3">DSM 527</strain>
    </source>
</reference>
<dbReference type="Gene3D" id="3.40.50.150">
    <property type="entry name" value="Vaccinia Virus protein VP39"/>
    <property type="match status" value="1"/>
</dbReference>